<dbReference type="SUPFAM" id="SSF82784">
    <property type="entry name" value="OsmC-like"/>
    <property type="match status" value="1"/>
</dbReference>
<dbReference type="Pfam" id="PF02566">
    <property type="entry name" value="OsmC"/>
    <property type="match status" value="1"/>
</dbReference>
<evidence type="ECO:0000313" key="1">
    <source>
        <dbReference type="EMBL" id="RKG30711.1"/>
    </source>
</evidence>
<dbReference type="RefSeq" id="WP_120402808.1">
    <property type="nucleotide sequence ID" value="NZ_RAXV01000021.1"/>
</dbReference>
<dbReference type="Gene3D" id="3.30.300.20">
    <property type="match status" value="1"/>
</dbReference>
<evidence type="ECO:0000313" key="2">
    <source>
        <dbReference type="Proteomes" id="UP000282388"/>
    </source>
</evidence>
<organism evidence="1 2">
    <name type="scientific">Acinetobacter tianfuensis</name>
    <dbReference type="NCBI Taxonomy" id="2419603"/>
    <lineage>
        <taxon>Bacteria</taxon>
        <taxon>Pseudomonadati</taxon>
        <taxon>Pseudomonadota</taxon>
        <taxon>Gammaproteobacteria</taxon>
        <taxon>Moraxellales</taxon>
        <taxon>Moraxellaceae</taxon>
        <taxon>Acinetobacter</taxon>
    </lineage>
</organism>
<dbReference type="PANTHER" id="PTHR39624">
    <property type="entry name" value="PROTEIN INVOLVED IN RIMO-MEDIATED BETA-METHYLTHIOLATION OF RIBOSOMAL PROTEIN S12 YCAO"/>
    <property type="match status" value="1"/>
</dbReference>
<comment type="caution">
    <text evidence="1">The sequence shown here is derived from an EMBL/GenBank/DDBJ whole genome shotgun (WGS) entry which is preliminary data.</text>
</comment>
<keyword evidence="2" id="KW-1185">Reference proteome</keyword>
<sequence>MGVIAKAQVDTLPAPWSGQVSSGKHQLLTDKPESFGGGDTGLAPYDFICTGLISCTMITLRMYAQHKAIDFGEFRVEAEFNANREGKEWIERRLHFSSPMSEEMQEKVLAICSKTPVTKTLLRSVEIHTALV</sequence>
<reference evidence="1 2" key="1">
    <citation type="submission" date="2018-09" db="EMBL/GenBank/DDBJ databases">
        <title>The draft genome of Acinetobacter spp. strains.</title>
        <authorList>
            <person name="Qin J."/>
            <person name="Feng Y."/>
            <person name="Zong Z."/>
        </authorList>
    </citation>
    <scope>NUCLEOTIDE SEQUENCE [LARGE SCALE GENOMIC DNA]</scope>
    <source>
        <strain evidence="1 2">WCHAc060012</strain>
    </source>
</reference>
<dbReference type="InterPro" id="IPR003718">
    <property type="entry name" value="OsmC/Ohr_fam"/>
</dbReference>
<dbReference type="Proteomes" id="UP000282388">
    <property type="component" value="Unassembled WGS sequence"/>
</dbReference>
<protein>
    <submittedName>
        <fullName evidence="1">OsmC family peroxiredoxin</fullName>
    </submittedName>
</protein>
<dbReference type="PANTHER" id="PTHR39624:SF2">
    <property type="entry name" value="OSMC-LIKE PROTEIN"/>
    <property type="match status" value="1"/>
</dbReference>
<dbReference type="InterPro" id="IPR015946">
    <property type="entry name" value="KH_dom-like_a/b"/>
</dbReference>
<dbReference type="AlphaFoldDB" id="A0A3A8EPC9"/>
<accession>A0A3A8EPC9</accession>
<gene>
    <name evidence="1" type="ORF">D7V32_10350</name>
</gene>
<dbReference type="EMBL" id="RAXV01000021">
    <property type="protein sequence ID" value="RKG30711.1"/>
    <property type="molecule type" value="Genomic_DNA"/>
</dbReference>
<dbReference type="OrthoDB" id="9789573at2"/>
<dbReference type="InterPro" id="IPR036102">
    <property type="entry name" value="OsmC/Ohrsf"/>
</dbReference>
<name>A0A3A8EPC9_9GAMM</name>
<proteinExistence type="predicted"/>